<reference evidence="15 16" key="1">
    <citation type="journal article" date="2012" name="J. Bacteriol.">
        <title>Complete genome sequence of the broad-host-range strain Sinorhizobium fredii USDA257.</title>
        <authorList>
            <person name="Schuldes J."/>
            <person name="Rodriguez Orbegoso M."/>
            <person name="Schmeisser C."/>
            <person name="Krishnan H.B."/>
            <person name="Daniel R."/>
            <person name="Streit W.R."/>
        </authorList>
    </citation>
    <scope>NUCLEOTIDE SEQUENCE [LARGE SCALE GENOMIC DNA]</scope>
    <source>
        <strain evidence="15 16">USDA 257</strain>
    </source>
</reference>
<comment type="catalytic activity">
    <reaction evidence="12">
        <text>O-phospho-L-serine + H2O = L-serine + phosphate</text>
        <dbReference type="Rhea" id="RHEA:21208"/>
        <dbReference type="ChEBI" id="CHEBI:15377"/>
        <dbReference type="ChEBI" id="CHEBI:33384"/>
        <dbReference type="ChEBI" id="CHEBI:43474"/>
        <dbReference type="ChEBI" id="CHEBI:57524"/>
        <dbReference type="EC" id="3.1.3.3"/>
    </reaction>
</comment>
<evidence type="ECO:0000313" key="15">
    <source>
        <dbReference type="EMBL" id="AFL52976.1"/>
    </source>
</evidence>
<evidence type="ECO:0000313" key="16">
    <source>
        <dbReference type="Proteomes" id="UP000006180"/>
    </source>
</evidence>
<evidence type="ECO:0000256" key="1">
    <source>
        <dbReference type="ARBA" id="ARBA00001946"/>
    </source>
</evidence>
<dbReference type="CDD" id="cd07500">
    <property type="entry name" value="HAD_PSP"/>
    <property type="match status" value="1"/>
</dbReference>
<sequence>MLSALTTTPPCRLASATASADLPLAVGPVIRIASISRSRFFIMALVATLIANPSNPVLTPALAEAAAEAIQASGLYWLADGIACDLALKDGTDPHEAEARLRASVDGAAVDVAVQDAETRRKKFLIADMDSTMIGQECIDELAAEVGLKEKVAAITARAMNGEIAFEPALIERVALLKGLPATVIAEVIAKRITLTPGARELIATMKAKGHYTALVSGGFTVFTGPIAEKLGFDENRANELLEEDGALTGEVARPILGKQAKVDALIEISERLGISTADTIAVGDGANDLGMLQLAGSGVALHAKPVVAEQAKIRIDHGDLSALLYLQGYRKSDFAR</sequence>
<dbReference type="PATRIC" id="fig|1185652.3.peg.4605"/>
<dbReference type="SFLD" id="SFLDG01137">
    <property type="entry name" value="C1.6.1:_Phosphoserine_Phosphat"/>
    <property type="match status" value="1"/>
</dbReference>
<evidence type="ECO:0000256" key="11">
    <source>
        <dbReference type="ARBA" id="ARBA00031693"/>
    </source>
</evidence>
<organism evidence="15 16">
    <name type="scientific">Sinorhizobium fredii (strain USDA 257)</name>
    <dbReference type="NCBI Taxonomy" id="1185652"/>
    <lineage>
        <taxon>Bacteria</taxon>
        <taxon>Pseudomonadati</taxon>
        <taxon>Pseudomonadota</taxon>
        <taxon>Alphaproteobacteria</taxon>
        <taxon>Hyphomicrobiales</taxon>
        <taxon>Rhizobiaceae</taxon>
        <taxon>Sinorhizobium/Ensifer group</taxon>
        <taxon>Sinorhizobium</taxon>
    </lineage>
</organism>
<evidence type="ECO:0000256" key="6">
    <source>
        <dbReference type="ARBA" id="ARBA00022605"/>
    </source>
</evidence>
<evidence type="ECO:0000256" key="10">
    <source>
        <dbReference type="ARBA" id="ARBA00023299"/>
    </source>
</evidence>
<keyword evidence="9" id="KW-0460">Magnesium</keyword>
<dbReference type="HOGENOM" id="CLU_036368_4_2_5"/>
<dbReference type="PANTHER" id="PTHR43344:SF2">
    <property type="entry name" value="PHOSPHOSERINE PHOSPHATASE"/>
    <property type="match status" value="1"/>
</dbReference>
<evidence type="ECO:0000256" key="12">
    <source>
        <dbReference type="ARBA" id="ARBA00048138"/>
    </source>
</evidence>
<dbReference type="InterPro" id="IPR036412">
    <property type="entry name" value="HAD-like_sf"/>
</dbReference>
<dbReference type="EC" id="3.1.3.3" evidence="4"/>
<dbReference type="Gene3D" id="3.40.50.1000">
    <property type="entry name" value="HAD superfamily/HAD-like"/>
    <property type="match status" value="1"/>
</dbReference>
<gene>
    <name evidence="15" type="ORF">USDA257_c44380</name>
</gene>
<dbReference type="Proteomes" id="UP000006180">
    <property type="component" value="Chromosome"/>
</dbReference>
<dbReference type="NCBIfam" id="TIGR01488">
    <property type="entry name" value="HAD-SF-IB"/>
    <property type="match status" value="1"/>
</dbReference>
<dbReference type="InterPro" id="IPR004469">
    <property type="entry name" value="PSP"/>
</dbReference>
<comment type="pathway">
    <text evidence="2">Amino-acid biosynthesis; L-serine biosynthesis; L-serine from 3-phospho-D-glycerate: step 3/3.</text>
</comment>
<evidence type="ECO:0000256" key="9">
    <source>
        <dbReference type="ARBA" id="ARBA00022842"/>
    </source>
</evidence>
<evidence type="ECO:0000256" key="4">
    <source>
        <dbReference type="ARBA" id="ARBA00012640"/>
    </source>
</evidence>
<keyword evidence="10" id="KW-0718">Serine biosynthesis</keyword>
<dbReference type="SFLD" id="SFLDS00003">
    <property type="entry name" value="Haloacid_Dehalogenase"/>
    <property type="match status" value="1"/>
</dbReference>
<protein>
    <recommendedName>
        <fullName evidence="5">Phosphoserine phosphatase</fullName>
        <ecNumber evidence="4">3.1.3.3</ecNumber>
    </recommendedName>
    <alternativeName>
        <fullName evidence="11">O-phosphoserine phosphohydrolase</fullName>
    </alternativeName>
</protein>
<proteinExistence type="inferred from homology"/>
<dbReference type="PANTHER" id="PTHR43344">
    <property type="entry name" value="PHOSPHOSERINE PHOSPHATASE"/>
    <property type="match status" value="1"/>
</dbReference>
<dbReference type="eggNOG" id="COG0560">
    <property type="taxonomic scope" value="Bacteria"/>
</dbReference>
<evidence type="ECO:0000256" key="2">
    <source>
        <dbReference type="ARBA" id="ARBA00005135"/>
    </source>
</evidence>
<dbReference type="GO" id="GO:0000287">
    <property type="term" value="F:magnesium ion binding"/>
    <property type="evidence" value="ECO:0007669"/>
    <property type="project" value="TreeGrafter"/>
</dbReference>
<accession>I3XAS0</accession>
<evidence type="ECO:0000256" key="5">
    <source>
        <dbReference type="ARBA" id="ARBA00015196"/>
    </source>
</evidence>
<comment type="cofactor">
    <cofactor evidence="1">
        <name>Mg(2+)</name>
        <dbReference type="ChEBI" id="CHEBI:18420"/>
    </cofactor>
</comment>
<dbReference type="GO" id="GO:0036424">
    <property type="term" value="F:L-phosphoserine phosphatase activity"/>
    <property type="evidence" value="ECO:0007669"/>
    <property type="project" value="InterPro"/>
</dbReference>
<comment type="catalytic activity">
    <reaction evidence="13">
        <text>O-phospho-D-serine + H2O = D-serine + phosphate</text>
        <dbReference type="Rhea" id="RHEA:24873"/>
        <dbReference type="ChEBI" id="CHEBI:15377"/>
        <dbReference type="ChEBI" id="CHEBI:35247"/>
        <dbReference type="ChEBI" id="CHEBI:43474"/>
        <dbReference type="ChEBI" id="CHEBI:58680"/>
        <dbReference type="EC" id="3.1.3.3"/>
    </reaction>
</comment>
<feature type="active site" description="Proton donor" evidence="14">
    <location>
        <position position="130"/>
    </location>
</feature>
<dbReference type="Pfam" id="PF12710">
    <property type="entry name" value="HAD"/>
    <property type="match status" value="1"/>
</dbReference>
<dbReference type="SFLD" id="SFLDF00029">
    <property type="entry name" value="phosphoserine_phosphatase"/>
    <property type="match status" value="1"/>
</dbReference>
<dbReference type="KEGG" id="sfd:USDA257_c44380"/>
<keyword evidence="7" id="KW-0479">Metal-binding</keyword>
<dbReference type="InterPro" id="IPR050582">
    <property type="entry name" value="HAD-like_SerB"/>
</dbReference>
<feature type="active site" description="Nucleophile" evidence="14">
    <location>
        <position position="128"/>
    </location>
</feature>
<evidence type="ECO:0000256" key="7">
    <source>
        <dbReference type="ARBA" id="ARBA00022723"/>
    </source>
</evidence>
<name>I3XAS0_SINF2</name>
<dbReference type="AlphaFoldDB" id="I3XAS0"/>
<evidence type="ECO:0000256" key="3">
    <source>
        <dbReference type="ARBA" id="ARBA00009184"/>
    </source>
</evidence>
<dbReference type="EMBL" id="CP003563">
    <property type="protein sequence ID" value="AFL52976.1"/>
    <property type="molecule type" value="Genomic_DNA"/>
</dbReference>
<dbReference type="SFLD" id="SFLDG01136">
    <property type="entry name" value="C1.6:_Phosphoserine_Phosphatas"/>
    <property type="match status" value="1"/>
</dbReference>
<dbReference type="NCBIfam" id="TIGR00338">
    <property type="entry name" value="serB"/>
    <property type="match status" value="1"/>
</dbReference>
<dbReference type="GO" id="GO:0005737">
    <property type="term" value="C:cytoplasm"/>
    <property type="evidence" value="ECO:0007669"/>
    <property type="project" value="TreeGrafter"/>
</dbReference>
<keyword evidence="6" id="KW-0028">Amino-acid biosynthesis</keyword>
<comment type="similarity">
    <text evidence="3">Belongs to the HAD-like hydrolase superfamily. SerB family.</text>
</comment>
<evidence type="ECO:0000256" key="8">
    <source>
        <dbReference type="ARBA" id="ARBA00022801"/>
    </source>
</evidence>
<dbReference type="STRING" id="1185652.USDA257_c44380"/>
<evidence type="ECO:0000256" key="13">
    <source>
        <dbReference type="ARBA" id="ARBA00048523"/>
    </source>
</evidence>
<keyword evidence="8 15" id="KW-0378">Hydrolase</keyword>
<dbReference type="UniPathway" id="UPA00135">
    <property type="reaction ID" value="UER00198"/>
</dbReference>
<dbReference type="InterPro" id="IPR023214">
    <property type="entry name" value="HAD_sf"/>
</dbReference>
<evidence type="ECO:0000256" key="14">
    <source>
        <dbReference type="PIRSR" id="PIRSR604469-1"/>
    </source>
</evidence>
<dbReference type="SUPFAM" id="SSF56784">
    <property type="entry name" value="HAD-like"/>
    <property type="match status" value="1"/>
</dbReference>
<dbReference type="GO" id="GO:0006564">
    <property type="term" value="P:L-serine biosynthetic process"/>
    <property type="evidence" value="ECO:0007669"/>
    <property type="project" value="UniProtKB-KW"/>
</dbReference>